<dbReference type="PANTHER" id="PTHR30231">
    <property type="entry name" value="DNA POLYMERASE III SUBUNIT EPSILON"/>
    <property type="match status" value="1"/>
</dbReference>
<keyword evidence="3" id="KW-0269">Exonuclease</keyword>
<dbReference type="SMART" id="SM00479">
    <property type="entry name" value="EXOIII"/>
    <property type="match status" value="1"/>
</dbReference>
<accession>A0AAE4MGN1</accession>
<comment type="caution">
    <text evidence="5">The sequence shown here is derived from an EMBL/GenBank/DDBJ whole genome shotgun (WGS) entry which is preliminary data.</text>
</comment>
<dbReference type="GO" id="GO:0003887">
    <property type="term" value="F:DNA-directed DNA polymerase activity"/>
    <property type="evidence" value="ECO:0007669"/>
    <property type="project" value="UniProtKB-EC"/>
</dbReference>
<evidence type="ECO:0000259" key="4">
    <source>
        <dbReference type="SMART" id="SM00479"/>
    </source>
</evidence>
<organism evidence="5 6">
    <name type="scientific">Methanorbis rubei</name>
    <dbReference type="NCBI Taxonomy" id="3028300"/>
    <lineage>
        <taxon>Archaea</taxon>
        <taxon>Methanobacteriati</taxon>
        <taxon>Methanobacteriota</taxon>
        <taxon>Stenosarchaea group</taxon>
        <taxon>Methanomicrobia</taxon>
        <taxon>Methanomicrobiales</taxon>
        <taxon>Methanocorpusculaceae</taxon>
        <taxon>Methanorbis</taxon>
    </lineage>
</organism>
<keyword evidence="5" id="KW-0808">Transferase</keyword>
<dbReference type="AlphaFoldDB" id="A0AAE4MGN1"/>
<dbReference type="Gene3D" id="3.30.420.10">
    <property type="entry name" value="Ribonuclease H-like superfamily/Ribonuclease H"/>
    <property type="match status" value="1"/>
</dbReference>
<keyword evidence="6" id="KW-1185">Reference proteome</keyword>
<keyword evidence="5" id="KW-0548">Nucleotidyltransferase</keyword>
<feature type="domain" description="Exonuclease" evidence="4">
    <location>
        <begin position="12"/>
        <end position="184"/>
    </location>
</feature>
<dbReference type="InterPro" id="IPR012337">
    <property type="entry name" value="RNaseH-like_sf"/>
</dbReference>
<keyword evidence="2" id="KW-0378">Hydrolase</keyword>
<dbReference type="InterPro" id="IPR013520">
    <property type="entry name" value="Ribonucl_H"/>
</dbReference>
<dbReference type="EC" id="2.7.7.7" evidence="5"/>
<sequence>MISSPLWDKFTHIIALDTETSGLDPKNDRIIELAAISVDEQGIQTKLNTYIQLPVALPLSQKTIELTGITRDFLQREGVTEQEAAASFVAMIQKMNRVLFIAHNAQFDLCFLQEFLKRNGHSLPEGWGIIDTLTVFRDRKSYPNKLSDAIKYYELQNVQNTHSALTDAYAVHAVFNAMQQEQNNLHEYLNLIGVYTEYELFGWEISGLEYWGQTIDDEIYHTLPEIRKRCLEKE</sequence>
<dbReference type="EMBL" id="JAWDKB010000003">
    <property type="protein sequence ID" value="MDV0443498.1"/>
    <property type="molecule type" value="Genomic_DNA"/>
</dbReference>
<evidence type="ECO:0000256" key="2">
    <source>
        <dbReference type="ARBA" id="ARBA00022801"/>
    </source>
</evidence>
<keyword evidence="1" id="KW-0540">Nuclease</keyword>
<dbReference type="PANTHER" id="PTHR30231:SF4">
    <property type="entry name" value="PROTEIN NEN2"/>
    <property type="match status" value="1"/>
</dbReference>
<reference evidence="5 6" key="1">
    <citation type="submission" date="2023-06" db="EMBL/GenBank/DDBJ databases">
        <title>Genome sequence of Methancorpusculaceae sp. Cs1.</title>
        <authorList>
            <person name="Protasov E."/>
            <person name="Platt K."/>
            <person name="Poehlein A."/>
            <person name="Daniel R."/>
            <person name="Brune A."/>
        </authorList>
    </citation>
    <scope>NUCLEOTIDE SEQUENCE [LARGE SCALE GENOMIC DNA]</scope>
    <source>
        <strain evidence="5 6">Cs1</strain>
    </source>
</reference>
<proteinExistence type="predicted"/>
<evidence type="ECO:0000313" key="5">
    <source>
        <dbReference type="EMBL" id="MDV0443498.1"/>
    </source>
</evidence>
<dbReference type="SUPFAM" id="SSF53098">
    <property type="entry name" value="Ribonuclease H-like"/>
    <property type="match status" value="1"/>
</dbReference>
<dbReference type="RefSeq" id="WP_338096023.1">
    <property type="nucleotide sequence ID" value="NZ_JAWDKB010000003.1"/>
</dbReference>
<dbReference type="GO" id="GO:0003676">
    <property type="term" value="F:nucleic acid binding"/>
    <property type="evidence" value="ECO:0007669"/>
    <property type="project" value="InterPro"/>
</dbReference>
<dbReference type="GO" id="GO:0008408">
    <property type="term" value="F:3'-5' exonuclease activity"/>
    <property type="evidence" value="ECO:0007669"/>
    <property type="project" value="TreeGrafter"/>
</dbReference>
<evidence type="ECO:0000256" key="3">
    <source>
        <dbReference type="ARBA" id="ARBA00022839"/>
    </source>
</evidence>
<evidence type="ECO:0000256" key="1">
    <source>
        <dbReference type="ARBA" id="ARBA00022722"/>
    </source>
</evidence>
<gene>
    <name evidence="5" type="primary">polC_1</name>
    <name evidence="5" type="ORF">McpCs1_08760</name>
</gene>
<dbReference type="InterPro" id="IPR036397">
    <property type="entry name" value="RNaseH_sf"/>
</dbReference>
<name>A0AAE4MGN1_9EURY</name>
<dbReference type="CDD" id="cd06127">
    <property type="entry name" value="DEDDh"/>
    <property type="match status" value="1"/>
</dbReference>
<evidence type="ECO:0000313" key="6">
    <source>
        <dbReference type="Proteomes" id="UP001283212"/>
    </source>
</evidence>
<dbReference type="Proteomes" id="UP001283212">
    <property type="component" value="Unassembled WGS sequence"/>
</dbReference>
<protein>
    <submittedName>
        <fullName evidence="5">DNA polymerase III PolC-type</fullName>
        <ecNumber evidence="5">2.7.7.7</ecNumber>
    </submittedName>
</protein>
<dbReference type="Pfam" id="PF00929">
    <property type="entry name" value="RNase_T"/>
    <property type="match status" value="1"/>
</dbReference>